<evidence type="ECO:0000313" key="6">
    <source>
        <dbReference type="Proteomes" id="UP000789706"/>
    </source>
</evidence>
<accession>A0A9N9AAB7</accession>
<evidence type="ECO:0000256" key="1">
    <source>
        <dbReference type="ARBA" id="ARBA00004123"/>
    </source>
</evidence>
<evidence type="ECO:0000256" key="2">
    <source>
        <dbReference type="ARBA" id="ARBA00007560"/>
    </source>
</evidence>
<comment type="caution">
    <text evidence="5">The sequence shown here is derived from an EMBL/GenBank/DDBJ whole genome shotgun (WGS) entry which is preliminary data.</text>
</comment>
<protein>
    <submittedName>
        <fullName evidence="5">11426_t:CDS:1</fullName>
    </submittedName>
</protein>
<organism evidence="5 6">
    <name type="scientific">Diversispora eburnea</name>
    <dbReference type="NCBI Taxonomy" id="1213867"/>
    <lineage>
        <taxon>Eukaryota</taxon>
        <taxon>Fungi</taxon>
        <taxon>Fungi incertae sedis</taxon>
        <taxon>Mucoromycota</taxon>
        <taxon>Glomeromycotina</taxon>
        <taxon>Glomeromycetes</taxon>
        <taxon>Diversisporales</taxon>
        <taxon>Diversisporaceae</taxon>
        <taxon>Diversispora</taxon>
    </lineage>
</organism>
<name>A0A9N9AAB7_9GLOM</name>
<dbReference type="OrthoDB" id="10260285at2759"/>
<feature type="region of interest" description="Disordered" evidence="4">
    <location>
        <begin position="1"/>
        <end position="29"/>
    </location>
</feature>
<dbReference type="InterPro" id="IPR007133">
    <property type="entry name" value="RNA_pol_II-assoc_Paf1"/>
</dbReference>
<evidence type="ECO:0000256" key="4">
    <source>
        <dbReference type="SAM" id="MobiDB-lite"/>
    </source>
</evidence>
<reference evidence="5" key="1">
    <citation type="submission" date="2021-06" db="EMBL/GenBank/DDBJ databases">
        <authorList>
            <person name="Kallberg Y."/>
            <person name="Tangrot J."/>
            <person name="Rosling A."/>
        </authorList>
    </citation>
    <scope>NUCLEOTIDE SEQUENCE</scope>
    <source>
        <strain evidence="5">AZ414A</strain>
    </source>
</reference>
<dbReference type="Proteomes" id="UP000789706">
    <property type="component" value="Unassembled WGS sequence"/>
</dbReference>
<gene>
    <name evidence="5" type="ORF">DEBURN_LOCUS5884</name>
</gene>
<dbReference type="PANTHER" id="PTHR23188">
    <property type="entry name" value="RNA POLYMERASE II-ASSOCIATED FACTOR 1 HOMOLOG"/>
    <property type="match status" value="1"/>
</dbReference>
<keyword evidence="3" id="KW-0539">Nucleus</keyword>
<dbReference type="EMBL" id="CAJVPK010000553">
    <property type="protein sequence ID" value="CAG8525609.1"/>
    <property type="molecule type" value="Genomic_DNA"/>
</dbReference>
<proteinExistence type="inferred from homology"/>
<dbReference type="GO" id="GO:0016593">
    <property type="term" value="C:Cdc73/Paf1 complex"/>
    <property type="evidence" value="ECO:0007669"/>
    <property type="project" value="InterPro"/>
</dbReference>
<dbReference type="GO" id="GO:0006368">
    <property type="term" value="P:transcription elongation by RNA polymerase II"/>
    <property type="evidence" value="ECO:0007669"/>
    <property type="project" value="InterPro"/>
</dbReference>
<dbReference type="Pfam" id="PF03985">
    <property type="entry name" value="Paf1"/>
    <property type="match status" value="1"/>
</dbReference>
<keyword evidence="6" id="KW-1185">Reference proteome</keyword>
<evidence type="ECO:0000256" key="3">
    <source>
        <dbReference type="ARBA" id="ARBA00023242"/>
    </source>
</evidence>
<dbReference type="GO" id="GO:0000993">
    <property type="term" value="F:RNA polymerase II complex binding"/>
    <property type="evidence" value="ECO:0007669"/>
    <property type="project" value="TreeGrafter"/>
</dbReference>
<comment type="subcellular location">
    <subcellularLocation>
        <location evidence="1">Nucleus</location>
    </subcellularLocation>
</comment>
<comment type="similarity">
    <text evidence="2">Belongs to the PAF1 family.</text>
</comment>
<dbReference type="PANTHER" id="PTHR23188:SF12">
    <property type="entry name" value="RNA POLYMERASE II-ASSOCIATED FACTOR 1 HOMOLOG"/>
    <property type="match status" value="1"/>
</dbReference>
<dbReference type="AlphaFoldDB" id="A0A9N9AAB7"/>
<sequence length="428" mass="49661">MKVAPMTRATTSKRGRDPRGGTPKPLDPPIDLVWKPDLEKIMNVRRTSRTVQSTRLPLLSDADLGMPYDLSVVSNAFYGDDSVLCPRRFSGLDSKDVALLVPAKPAINVIPGLAQLRRHSNDPKTWLRRTQYISASESAYRNENAAMTMESRMATLKASNEFLHRTHEEQIAAIEHSFEAANDPKRLKQLKHAKDPNIKPVEIIPVFPDFEVRNALLAHLILDGDPWGGISLEDDDDHGEMIQDRAAKAIKRPMASGNERFLMLYAPTKESTERLQNKRRFEDLDGEVFTFKWVRDYNIENQYYPKNSELLFYEKYVDDDVNKEKHMLYSPFSVRTILKRRRQTVAPIDDKEFLEVCRSDRLHEHEIESLMSKRKKTKNAQESIQEDIIQEDIIQEDTIQEDTFQEDTFQEDTFQEDTFFNEKNHFEI</sequence>
<dbReference type="GO" id="GO:0003682">
    <property type="term" value="F:chromatin binding"/>
    <property type="evidence" value="ECO:0007669"/>
    <property type="project" value="TreeGrafter"/>
</dbReference>
<evidence type="ECO:0000313" key="5">
    <source>
        <dbReference type="EMBL" id="CAG8525609.1"/>
    </source>
</evidence>